<evidence type="ECO:0000256" key="4">
    <source>
        <dbReference type="ARBA" id="ARBA00022692"/>
    </source>
</evidence>
<evidence type="ECO:0000259" key="12">
    <source>
        <dbReference type="Pfam" id="PF00593"/>
    </source>
</evidence>
<evidence type="ECO:0000313" key="15">
    <source>
        <dbReference type="Proteomes" id="UP000181976"/>
    </source>
</evidence>
<keyword evidence="2 10" id="KW-0813">Transport</keyword>
<feature type="domain" description="TonB-dependent receptor-like beta-barrel" evidence="12">
    <location>
        <begin position="275"/>
        <end position="609"/>
    </location>
</feature>
<evidence type="ECO:0000256" key="1">
    <source>
        <dbReference type="ARBA" id="ARBA00004571"/>
    </source>
</evidence>
<accession>A0A1I1XZW9</accession>
<dbReference type="OrthoDB" id="9762903at2"/>
<dbReference type="EMBL" id="FONA01000007">
    <property type="protein sequence ID" value="SFE12854.1"/>
    <property type="molecule type" value="Genomic_DNA"/>
</dbReference>
<dbReference type="Gene3D" id="2.170.130.10">
    <property type="entry name" value="TonB-dependent receptor, plug domain"/>
    <property type="match status" value="1"/>
</dbReference>
<keyword evidence="8 14" id="KW-0675">Receptor</keyword>
<dbReference type="InterPro" id="IPR037066">
    <property type="entry name" value="Plug_dom_sf"/>
</dbReference>
<dbReference type="PANTHER" id="PTHR30069">
    <property type="entry name" value="TONB-DEPENDENT OUTER MEMBRANE RECEPTOR"/>
    <property type="match status" value="1"/>
</dbReference>
<protein>
    <submittedName>
        <fullName evidence="14">Outer membrane cobalamin receptor protein</fullName>
    </submittedName>
</protein>
<evidence type="ECO:0000256" key="6">
    <source>
        <dbReference type="ARBA" id="ARBA00023077"/>
    </source>
</evidence>
<evidence type="ECO:0000256" key="8">
    <source>
        <dbReference type="ARBA" id="ARBA00023170"/>
    </source>
</evidence>
<evidence type="ECO:0000256" key="2">
    <source>
        <dbReference type="ARBA" id="ARBA00022448"/>
    </source>
</evidence>
<sequence length="635" mass="70242">MLLKYSGICISLIFPMWVSAQDLFQEEPVRLKEVRVTSTRLREFAVGASVTSPDSSLMNLHQEESLSSLLSAASGIDIKTYGVGGLTSLSMRGGRTNHTAVLWNGLNIQSPMNGGVNLSVMPVRFFNHVEVQRGGSGTLFGSGAVSGVIHLSGKDLLGMKNGLNVSASTGSFGFGAAAADVKMGNSGFAGRLAVFGQQADNDFSFINTSRIGHPKETQTNAGVEQYGVLQENQWRISDRSMMTTGLWFQDYNKDLQTLMTSRQPDDTNQKDKNFLVSANFKYYGQRGTFQLKQGLIRNKVLYSNPDYVDPQADNNSRSWISEAEYKYRVGVLHSINAGVNYTNELAWSDGYIGDVTRHRLSAFVSGRYGWANGRGAAVLSVREELTNGNEQPVVFSLGLEHPLVNWATIKGTVSKNYRIPNLNDLYWKDDGYSMGNLDLKAEAGWSGDMGIDFSFSMSETVKTEVTTALFASRTNDIIVWLPEDGGKWMPRNKQTGETLGVEAGLQLTSQAGVNTLAVRVFYTYVSSTLTTDDEYNDQQMIYTPKHKVNTVLSFACRPFYVTLSGVYTGERYYDYKNTLEAYTLLNGMVGYKLKLLNVGADLSFKVNNITDTAYQVVAWYAMPPRNYRITLSLTI</sequence>
<keyword evidence="15" id="KW-1185">Reference proteome</keyword>
<dbReference type="Pfam" id="PF00593">
    <property type="entry name" value="TonB_dep_Rec_b-barrel"/>
    <property type="match status" value="1"/>
</dbReference>
<evidence type="ECO:0000256" key="3">
    <source>
        <dbReference type="ARBA" id="ARBA00022452"/>
    </source>
</evidence>
<keyword evidence="3 10" id="KW-1134">Transmembrane beta strand</keyword>
<evidence type="ECO:0000256" key="5">
    <source>
        <dbReference type="ARBA" id="ARBA00022729"/>
    </source>
</evidence>
<dbReference type="RefSeq" id="WP_010526255.1">
    <property type="nucleotide sequence ID" value="NZ_AFSL01000006.1"/>
</dbReference>
<dbReference type="InterPro" id="IPR039426">
    <property type="entry name" value="TonB-dep_rcpt-like"/>
</dbReference>
<keyword evidence="4 10" id="KW-0812">Transmembrane</keyword>
<evidence type="ECO:0000256" key="10">
    <source>
        <dbReference type="PROSITE-ProRule" id="PRU01360"/>
    </source>
</evidence>
<dbReference type="InterPro" id="IPR012910">
    <property type="entry name" value="Plug_dom"/>
</dbReference>
<proteinExistence type="inferred from homology"/>
<evidence type="ECO:0000256" key="7">
    <source>
        <dbReference type="ARBA" id="ARBA00023136"/>
    </source>
</evidence>
<keyword evidence="5" id="KW-0732">Signal</keyword>
<dbReference type="AlphaFoldDB" id="A0A1I1XZW9"/>
<dbReference type="GO" id="GO:0009279">
    <property type="term" value="C:cell outer membrane"/>
    <property type="evidence" value="ECO:0007669"/>
    <property type="project" value="UniProtKB-SubCell"/>
</dbReference>
<dbReference type="GO" id="GO:0015344">
    <property type="term" value="F:siderophore uptake transmembrane transporter activity"/>
    <property type="evidence" value="ECO:0007669"/>
    <property type="project" value="TreeGrafter"/>
</dbReference>
<feature type="domain" description="TonB-dependent receptor plug" evidence="13">
    <location>
        <begin position="46"/>
        <end position="148"/>
    </location>
</feature>
<comment type="similarity">
    <text evidence="10 11">Belongs to the TonB-dependent receptor family.</text>
</comment>
<dbReference type="InParanoid" id="A0A1I1XZW9"/>
<dbReference type="eggNOG" id="COG4206">
    <property type="taxonomic scope" value="Bacteria"/>
</dbReference>
<dbReference type="GO" id="GO:0044718">
    <property type="term" value="P:siderophore transmembrane transport"/>
    <property type="evidence" value="ECO:0007669"/>
    <property type="project" value="TreeGrafter"/>
</dbReference>
<gene>
    <name evidence="14" type="ORF">SAMN05444380_10726</name>
</gene>
<name>A0A1I1XZW9_9BACT</name>
<dbReference type="InterPro" id="IPR000531">
    <property type="entry name" value="Beta-barrel_TonB"/>
</dbReference>
<evidence type="ECO:0000259" key="13">
    <source>
        <dbReference type="Pfam" id="PF07715"/>
    </source>
</evidence>
<comment type="subcellular location">
    <subcellularLocation>
        <location evidence="1 10">Cell outer membrane</location>
        <topology evidence="1 10">Multi-pass membrane protein</topology>
    </subcellularLocation>
</comment>
<dbReference type="PANTHER" id="PTHR30069:SF29">
    <property type="entry name" value="HEMOGLOBIN AND HEMOGLOBIN-HAPTOGLOBIN-BINDING PROTEIN 1-RELATED"/>
    <property type="match status" value="1"/>
</dbReference>
<keyword evidence="7 10" id="KW-0472">Membrane</keyword>
<keyword evidence="6 11" id="KW-0798">TonB box</keyword>
<evidence type="ECO:0000256" key="9">
    <source>
        <dbReference type="ARBA" id="ARBA00023237"/>
    </source>
</evidence>
<dbReference type="STRING" id="385682.SAMN05444380_10726"/>
<reference evidence="14 15" key="1">
    <citation type="submission" date="2016-10" db="EMBL/GenBank/DDBJ databases">
        <authorList>
            <person name="de Groot N.N."/>
        </authorList>
    </citation>
    <scope>NUCLEOTIDE SEQUENCE [LARGE SCALE GENOMIC DNA]</scope>
    <source>
        <strain evidence="14 15">DSM 19012</strain>
    </source>
</reference>
<dbReference type="SUPFAM" id="SSF56935">
    <property type="entry name" value="Porins"/>
    <property type="match status" value="1"/>
</dbReference>
<organism evidence="14 15">
    <name type="scientific">Thermophagus xiamenensis</name>
    <dbReference type="NCBI Taxonomy" id="385682"/>
    <lineage>
        <taxon>Bacteria</taxon>
        <taxon>Pseudomonadati</taxon>
        <taxon>Bacteroidota</taxon>
        <taxon>Bacteroidia</taxon>
        <taxon>Marinilabiliales</taxon>
        <taxon>Marinilabiliaceae</taxon>
        <taxon>Thermophagus</taxon>
    </lineage>
</organism>
<dbReference type="InterPro" id="IPR036942">
    <property type="entry name" value="Beta-barrel_TonB_sf"/>
</dbReference>
<evidence type="ECO:0000256" key="11">
    <source>
        <dbReference type="RuleBase" id="RU003357"/>
    </source>
</evidence>
<dbReference type="Pfam" id="PF07715">
    <property type="entry name" value="Plug"/>
    <property type="match status" value="1"/>
</dbReference>
<evidence type="ECO:0000313" key="14">
    <source>
        <dbReference type="EMBL" id="SFE12854.1"/>
    </source>
</evidence>
<dbReference type="Gene3D" id="2.40.170.20">
    <property type="entry name" value="TonB-dependent receptor, beta-barrel domain"/>
    <property type="match status" value="1"/>
</dbReference>
<keyword evidence="9 10" id="KW-0998">Cell outer membrane</keyword>
<dbReference type="Proteomes" id="UP000181976">
    <property type="component" value="Unassembled WGS sequence"/>
</dbReference>
<dbReference type="PROSITE" id="PS52016">
    <property type="entry name" value="TONB_DEPENDENT_REC_3"/>
    <property type="match status" value="1"/>
</dbReference>